<keyword evidence="10" id="KW-1185">Reference proteome</keyword>
<dbReference type="SUPFAM" id="SSF56655">
    <property type="entry name" value="Carbohydrate phosphatase"/>
    <property type="match status" value="1"/>
</dbReference>
<dbReference type="Proteomes" id="UP000334340">
    <property type="component" value="Unassembled WGS sequence"/>
</dbReference>
<reference evidence="9 10" key="1">
    <citation type="submission" date="2019-07" db="EMBL/GenBank/DDBJ databases">
        <authorList>
            <person name="Cremers G."/>
        </authorList>
    </citation>
    <scope>NUCLEOTIDE SEQUENCE [LARGE SCALE GENOMIC DNA]</scope>
</reference>
<keyword evidence="6 7" id="KW-0119">Carbohydrate metabolism</keyword>
<evidence type="ECO:0000256" key="5">
    <source>
        <dbReference type="ARBA" id="ARBA00023211"/>
    </source>
</evidence>
<dbReference type="GO" id="GO:0030388">
    <property type="term" value="P:fructose 1,6-bisphosphate metabolic process"/>
    <property type="evidence" value="ECO:0007669"/>
    <property type="project" value="TreeGrafter"/>
</dbReference>
<keyword evidence="4 9" id="KW-0378">Hydrolase</keyword>
<proteinExistence type="inferred from homology"/>
<accession>A0A564ZFL1</accession>
<dbReference type="PANTHER" id="PTHR30447">
    <property type="entry name" value="FRUCTOSE-1,6-BISPHOSPHATASE CLASS 2"/>
    <property type="match status" value="1"/>
</dbReference>
<comment type="similarity">
    <text evidence="2 7">Belongs to the FBPase class 2 family.</text>
</comment>
<dbReference type="GO" id="GO:0046872">
    <property type="term" value="F:metal ion binding"/>
    <property type="evidence" value="ECO:0007669"/>
    <property type="project" value="UniProtKB-KW"/>
</dbReference>
<dbReference type="CDD" id="cd01516">
    <property type="entry name" value="FBPase_glpX"/>
    <property type="match status" value="1"/>
</dbReference>
<dbReference type="AlphaFoldDB" id="A0A564ZFL1"/>
<evidence type="ECO:0000256" key="4">
    <source>
        <dbReference type="ARBA" id="ARBA00022801"/>
    </source>
</evidence>
<evidence type="ECO:0000256" key="8">
    <source>
        <dbReference type="PIRSR" id="PIRSR004532-1"/>
    </source>
</evidence>
<evidence type="ECO:0000313" key="9">
    <source>
        <dbReference type="EMBL" id="VUZ84064.1"/>
    </source>
</evidence>
<dbReference type="Gene3D" id="3.40.190.90">
    <property type="match status" value="1"/>
</dbReference>
<dbReference type="GO" id="GO:0006071">
    <property type="term" value="P:glycerol metabolic process"/>
    <property type="evidence" value="ECO:0007669"/>
    <property type="project" value="InterPro"/>
</dbReference>
<dbReference type="GO" id="GO:0005829">
    <property type="term" value="C:cytosol"/>
    <property type="evidence" value="ECO:0007669"/>
    <property type="project" value="TreeGrafter"/>
</dbReference>
<dbReference type="Gene3D" id="3.30.540.10">
    <property type="entry name" value="Fructose-1,6-Bisphosphatase, subunit A, domain 1"/>
    <property type="match status" value="1"/>
</dbReference>
<dbReference type="InterPro" id="IPR004464">
    <property type="entry name" value="FBPase_class-2/SBPase"/>
</dbReference>
<dbReference type="NCBIfam" id="TIGR00330">
    <property type="entry name" value="glpX"/>
    <property type="match status" value="1"/>
</dbReference>
<gene>
    <name evidence="9" type="ORF">MELA_00428</name>
</gene>
<comment type="catalytic activity">
    <reaction evidence="1">
        <text>beta-D-fructose 1,6-bisphosphate + H2O = beta-D-fructose 6-phosphate + phosphate</text>
        <dbReference type="Rhea" id="RHEA:11064"/>
        <dbReference type="ChEBI" id="CHEBI:15377"/>
        <dbReference type="ChEBI" id="CHEBI:32966"/>
        <dbReference type="ChEBI" id="CHEBI:43474"/>
        <dbReference type="ChEBI" id="CHEBI:57634"/>
        <dbReference type="EC" id="3.1.3.11"/>
    </reaction>
</comment>
<dbReference type="FunFam" id="3.40.190.90:FF:000001">
    <property type="entry name" value="Fructose-1,6-bisphosphatase"/>
    <property type="match status" value="1"/>
</dbReference>
<dbReference type="GO" id="GO:0042132">
    <property type="term" value="F:fructose 1,6-bisphosphate 1-phosphatase activity"/>
    <property type="evidence" value="ECO:0007669"/>
    <property type="project" value="UniProtKB-EC"/>
</dbReference>
<evidence type="ECO:0000256" key="2">
    <source>
        <dbReference type="ARBA" id="ARBA00008989"/>
    </source>
</evidence>
<keyword evidence="3 8" id="KW-0479">Metal-binding</keyword>
<feature type="binding site" evidence="8">
    <location>
        <position position="61"/>
    </location>
    <ligand>
        <name>Mn(2+)</name>
        <dbReference type="ChEBI" id="CHEBI:29035"/>
        <label>1</label>
    </ligand>
</feature>
<feature type="binding site" evidence="8">
    <location>
        <position position="92"/>
    </location>
    <ligand>
        <name>Mn(2+)</name>
        <dbReference type="ChEBI" id="CHEBI:29035"/>
        <label>2</label>
    </ligand>
</feature>
<feature type="binding site" evidence="8">
    <location>
        <position position="89"/>
    </location>
    <ligand>
        <name>Mn(2+)</name>
        <dbReference type="ChEBI" id="CHEBI:29035"/>
        <label>2</label>
    </ligand>
</feature>
<name>A0A564ZFL1_9BACT</name>
<feature type="binding site" evidence="8">
    <location>
        <position position="37"/>
    </location>
    <ligand>
        <name>Mn(2+)</name>
        <dbReference type="ChEBI" id="CHEBI:29035"/>
        <label>1</label>
    </ligand>
</feature>
<evidence type="ECO:0000256" key="7">
    <source>
        <dbReference type="PIRNR" id="PIRNR004532"/>
    </source>
</evidence>
<feature type="binding site" evidence="8">
    <location>
        <position position="218"/>
    </location>
    <ligand>
        <name>Mn(2+)</name>
        <dbReference type="ChEBI" id="CHEBI:29035"/>
        <label>2</label>
    </ligand>
</feature>
<dbReference type="PIRSF" id="PIRSF004532">
    <property type="entry name" value="GlpX"/>
    <property type="match status" value="1"/>
</dbReference>
<dbReference type="PANTHER" id="PTHR30447:SF0">
    <property type="entry name" value="FRUCTOSE-1,6-BISPHOSPHATASE 1 CLASS 2-RELATED"/>
    <property type="match status" value="1"/>
</dbReference>
<dbReference type="Pfam" id="PF03320">
    <property type="entry name" value="FBPase_glpX"/>
    <property type="match status" value="1"/>
</dbReference>
<protein>
    <recommendedName>
        <fullName evidence="7">Fructose-1,6-bisphosphatase</fullName>
    </recommendedName>
</protein>
<keyword evidence="5 8" id="KW-0464">Manganese</keyword>
<evidence type="ECO:0000256" key="3">
    <source>
        <dbReference type="ARBA" id="ARBA00022723"/>
    </source>
</evidence>
<comment type="cofactor">
    <cofactor evidence="8">
        <name>Mn(2+)</name>
        <dbReference type="ChEBI" id="CHEBI:29035"/>
    </cofactor>
</comment>
<organism evidence="9 10">
    <name type="scientific">Candidatus Methylomirabilis lanthanidiphila</name>
    <dbReference type="NCBI Taxonomy" id="2211376"/>
    <lineage>
        <taxon>Bacteria</taxon>
        <taxon>Candidatus Methylomirabilota</taxon>
        <taxon>Candidatus Methylomirabilia</taxon>
        <taxon>Candidatus Methylomirabilales</taxon>
        <taxon>Candidatus Methylomirabilaceae</taxon>
        <taxon>Candidatus Methylomirabilis</taxon>
    </lineage>
</organism>
<dbReference type="GO" id="GO:0006094">
    <property type="term" value="P:gluconeogenesis"/>
    <property type="evidence" value="ECO:0007669"/>
    <property type="project" value="InterPro"/>
</dbReference>
<dbReference type="EMBL" id="CABIKM010000005">
    <property type="protein sequence ID" value="VUZ84064.1"/>
    <property type="molecule type" value="Genomic_DNA"/>
</dbReference>
<evidence type="ECO:0000256" key="1">
    <source>
        <dbReference type="ARBA" id="ARBA00001273"/>
    </source>
</evidence>
<evidence type="ECO:0000313" key="10">
    <source>
        <dbReference type="Proteomes" id="UP000334340"/>
    </source>
</evidence>
<evidence type="ECO:0000256" key="6">
    <source>
        <dbReference type="ARBA" id="ARBA00023277"/>
    </source>
</evidence>
<sequence length="337" mass="36330">MTELMDRNLALELSRATEAAALAAARVMGRRDRDAADQAAVDAMRYALSSLEIDGTVVIGEGQKGPVPMLQVGERVGTGSTPALDVAVDPIDGVTLLANGRPGAISVAALADRNTLFSTQLGYMDKIVVGPRAAGAIDITAPVKENLRRIAQAEGREVDDLTVVMLDRPRHERLIKEVREAGARIKLISEGDVAPGIMAAMEEDTGIDVLMGIGGAPEAVLIACALKCLGGQMQCRFWPRDEQDRQILEAEGHDLDRILTVDDLCKGSNVFVAVTGITDGELLRGVRYTGGYARTTSLMMRSISGGIRWMEARHDLKRLKEIAGTRYEGVKHKQIHH</sequence>